<dbReference type="Pfam" id="PF03401">
    <property type="entry name" value="TctC"/>
    <property type="match status" value="1"/>
</dbReference>
<dbReference type="InterPro" id="IPR005064">
    <property type="entry name" value="BUG"/>
</dbReference>
<sequence length="324" mass="33453">MLTRRSAIAALSIGSIQAASSPARAQAFTKQVTLIVPFAPGGTSDILARFIGPKLSQAIGQPVIVDNRPSSSGNVGADYVARAPGDGHTLLLSDAGTLASVPALFKKLSFDVSTDLVPIGMVSFSPYLFAVHPSIAANTIEELAAFDKANPGKLNVATSGVGAVNHLTALVIGKRFGINWGAVPYRGGAAAIRGVVANESNVIFNGAIATLPFVTQGQLKGIAVSGEKRLAQLPNLPSFKELNTPIHDTGSWQGIYASKGTPPAMVARLNAELGKILAMPDVSAKIVELGSEVKAGSAAEFAAWMTKAMAEWGAIVKAENLSLD</sequence>
<dbReference type="PANTHER" id="PTHR42928:SF5">
    <property type="entry name" value="BLR1237 PROTEIN"/>
    <property type="match status" value="1"/>
</dbReference>
<gene>
    <name evidence="3" type="ORF">E8M01_22985</name>
</gene>
<protein>
    <submittedName>
        <fullName evidence="3">Tripartite tricarboxylate transporter substrate binding protein</fullName>
    </submittedName>
</protein>
<name>A0A4D7AZM1_9HYPH</name>
<evidence type="ECO:0000313" key="4">
    <source>
        <dbReference type="Proteomes" id="UP000298781"/>
    </source>
</evidence>
<dbReference type="Gene3D" id="3.40.190.150">
    <property type="entry name" value="Bordetella uptake gene, domain 1"/>
    <property type="match status" value="1"/>
</dbReference>
<dbReference type="PIRSF" id="PIRSF017082">
    <property type="entry name" value="YflP"/>
    <property type="match status" value="1"/>
</dbReference>
<accession>A0A4D7AZM1</accession>
<dbReference type="AlphaFoldDB" id="A0A4D7AZM1"/>
<dbReference type="EMBL" id="CP039690">
    <property type="protein sequence ID" value="QCI66854.1"/>
    <property type="molecule type" value="Genomic_DNA"/>
</dbReference>
<evidence type="ECO:0000256" key="2">
    <source>
        <dbReference type="SAM" id="SignalP"/>
    </source>
</evidence>
<reference evidence="3 4" key="1">
    <citation type="submission" date="2019-04" db="EMBL/GenBank/DDBJ databases">
        <title>Phreatobacter aquaticus sp. nov.</title>
        <authorList>
            <person name="Choi A."/>
        </authorList>
    </citation>
    <scope>NUCLEOTIDE SEQUENCE [LARGE SCALE GENOMIC DNA]</scope>
    <source>
        <strain evidence="3 4">KCTC 52518</strain>
    </source>
</reference>
<feature type="signal peptide" evidence="2">
    <location>
        <begin position="1"/>
        <end position="25"/>
    </location>
</feature>
<dbReference type="PANTHER" id="PTHR42928">
    <property type="entry name" value="TRICARBOXYLATE-BINDING PROTEIN"/>
    <property type="match status" value="1"/>
</dbReference>
<dbReference type="RefSeq" id="WP_136962293.1">
    <property type="nucleotide sequence ID" value="NZ_CP039690.1"/>
</dbReference>
<proteinExistence type="inferred from homology"/>
<dbReference type="InterPro" id="IPR042100">
    <property type="entry name" value="Bug_dom1"/>
</dbReference>
<evidence type="ECO:0000256" key="1">
    <source>
        <dbReference type="ARBA" id="ARBA00006987"/>
    </source>
</evidence>
<organism evidence="3 4">
    <name type="scientific">Phreatobacter stygius</name>
    <dbReference type="NCBI Taxonomy" id="1940610"/>
    <lineage>
        <taxon>Bacteria</taxon>
        <taxon>Pseudomonadati</taxon>
        <taxon>Pseudomonadota</taxon>
        <taxon>Alphaproteobacteria</taxon>
        <taxon>Hyphomicrobiales</taxon>
        <taxon>Phreatobacteraceae</taxon>
        <taxon>Phreatobacter</taxon>
    </lineage>
</organism>
<dbReference type="Gene3D" id="3.40.190.10">
    <property type="entry name" value="Periplasmic binding protein-like II"/>
    <property type="match status" value="1"/>
</dbReference>
<evidence type="ECO:0000313" key="3">
    <source>
        <dbReference type="EMBL" id="QCI66854.1"/>
    </source>
</evidence>
<keyword evidence="4" id="KW-1185">Reference proteome</keyword>
<dbReference type="KEGG" id="pstg:E8M01_22985"/>
<dbReference type="Proteomes" id="UP000298781">
    <property type="component" value="Chromosome"/>
</dbReference>
<feature type="chain" id="PRO_5020595533" evidence="2">
    <location>
        <begin position="26"/>
        <end position="324"/>
    </location>
</feature>
<dbReference type="SUPFAM" id="SSF53850">
    <property type="entry name" value="Periplasmic binding protein-like II"/>
    <property type="match status" value="1"/>
</dbReference>
<keyword evidence="2" id="KW-0732">Signal</keyword>
<comment type="similarity">
    <text evidence="1">Belongs to the UPF0065 (bug) family.</text>
</comment>
<dbReference type="OrthoDB" id="7250553at2"/>